<feature type="domain" description="LysM" evidence="2">
    <location>
        <begin position="92"/>
        <end position="135"/>
    </location>
</feature>
<accession>A0AB34K8U1</accession>
<protein>
    <recommendedName>
        <fullName evidence="2">LysM domain-containing protein</fullName>
    </recommendedName>
</protein>
<reference evidence="3 4" key="1">
    <citation type="journal article" date="2024" name="Science">
        <title>Giant polyketide synthase enzymes in the biosynthesis of giant marine polyether toxins.</title>
        <authorList>
            <person name="Fallon T.R."/>
            <person name="Shende V.V."/>
            <person name="Wierzbicki I.H."/>
            <person name="Pendleton A.L."/>
            <person name="Watervoot N.F."/>
            <person name="Auber R.P."/>
            <person name="Gonzalez D.J."/>
            <person name="Wisecaver J.H."/>
            <person name="Moore B.S."/>
        </authorList>
    </citation>
    <scope>NUCLEOTIDE SEQUENCE [LARGE SCALE GENOMIC DNA]</scope>
    <source>
        <strain evidence="3 4">12B1</strain>
    </source>
</reference>
<feature type="region of interest" description="Disordered" evidence="1">
    <location>
        <begin position="58"/>
        <end position="90"/>
    </location>
</feature>
<dbReference type="SMART" id="SM00257">
    <property type="entry name" value="LysM"/>
    <property type="match status" value="1"/>
</dbReference>
<dbReference type="Gene3D" id="3.10.350.10">
    <property type="entry name" value="LysM domain"/>
    <property type="match status" value="1"/>
</dbReference>
<dbReference type="CDD" id="cd00118">
    <property type="entry name" value="LysM"/>
    <property type="match status" value="1"/>
</dbReference>
<dbReference type="Pfam" id="PF01476">
    <property type="entry name" value="LysM"/>
    <property type="match status" value="1"/>
</dbReference>
<feature type="compositionally biased region" description="Polar residues" evidence="1">
    <location>
        <begin position="60"/>
        <end position="86"/>
    </location>
</feature>
<dbReference type="Pfam" id="PF14555">
    <property type="entry name" value="UBA_4"/>
    <property type="match status" value="1"/>
</dbReference>
<dbReference type="AlphaFoldDB" id="A0AB34K8U1"/>
<evidence type="ECO:0000313" key="3">
    <source>
        <dbReference type="EMBL" id="KAL1529592.1"/>
    </source>
</evidence>
<dbReference type="InterPro" id="IPR018392">
    <property type="entry name" value="LysM"/>
</dbReference>
<gene>
    <name evidence="3" type="ORF">AB1Y20_000535</name>
</gene>
<dbReference type="SUPFAM" id="SSF54106">
    <property type="entry name" value="LysM domain"/>
    <property type="match status" value="1"/>
</dbReference>
<comment type="caution">
    <text evidence="3">The sequence shown here is derived from an EMBL/GenBank/DDBJ whole genome shotgun (WGS) entry which is preliminary data.</text>
</comment>
<dbReference type="Proteomes" id="UP001515480">
    <property type="component" value="Unassembled WGS sequence"/>
</dbReference>
<evidence type="ECO:0000256" key="1">
    <source>
        <dbReference type="SAM" id="MobiDB-lite"/>
    </source>
</evidence>
<dbReference type="PROSITE" id="PS51782">
    <property type="entry name" value="LYSM"/>
    <property type="match status" value="1"/>
</dbReference>
<name>A0AB34K8U1_PRYPA</name>
<organism evidence="3 4">
    <name type="scientific">Prymnesium parvum</name>
    <name type="common">Toxic golden alga</name>
    <dbReference type="NCBI Taxonomy" id="97485"/>
    <lineage>
        <taxon>Eukaryota</taxon>
        <taxon>Haptista</taxon>
        <taxon>Haptophyta</taxon>
        <taxon>Prymnesiophyceae</taxon>
        <taxon>Prymnesiales</taxon>
        <taxon>Prymnesiaceae</taxon>
        <taxon>Prymnesium</taxon>
    </lineage>
</organism>
<proteinExistence type="predicted"/>
<evidence type="ECO:0000313" key="4">
    <source>
        <dbReference type="Proteomes" id="UP001515480"/>
    </source>
</evidence>
<sequence>MGGGTGREAVGIAVGWSCCNADEGAPGCALGEHNPVASVSGELSDLRTGATLRRRAGSHVISSTPNGSSMTVDTSRSNASHTSGAARSSDRDTYVVGVGDSIASISMKVKVPRDKLIKWNKLFSSQVSPGQVLRTTAPPKPTAAERMAEARLKFQRRTGCSEAEAQKYMDSADVDLDRAVSEFEADNAMLAEVGGNDTWVMLRRIS</sequence>
<keyword evidence="4" id="KW-1185">Reference proteome</keyword>
<dbReference type="InterPro" id="IPR036779">
    <property type="entry name" value="LysM_dom_sf"/>
</dbReference>
<dbReference type="EMBL" id="JBGBPQ010000001">
    <property type="protein sequence ID" value="KAL1529592.1"/>
    <property type="molecule type" value="Genomic_DNA"/>
</dbReference>
<evidence type="ECO:0000259" key="2">
    <source>
        <dbReference type="PROSITE" id="PS51782"/>
    </source>
</evidence>
<dbReference type="CDD" id="cd14273">
    <property type="entry name" value="UBA_TAP-C_like"/>
    <property type="match status" value="1"/>
</dbReference>